<evidence type="ECO:0000313" key="4">
    <source>
        <dbReference type="Proteomes" id="UP000800200"/>
    </source>
</evidence>
<dbReference type="AlphaFoldDB" id="A0A6A6DHH5"/>
<dbReference type="PANTHER" id="PTHR33365:SF13">
    <property type="entry name" value="TAT PATHWAY SIGNAL SEQUENCE"/>
    <property type="match status" value="1"/>
</dbReference>
<comment type="similarity">
    <text evidence="1">Belongs to the ustYa family.</text>
</comment>
<dbReference type="InterPro" id="IPR021765">
    <property type="entry name" value="UstYa-like"/>
</dbReference>
<dbReference type="GO" id="GO:0043386">
    <property type="term" value="P:mycotoxin biosynthetic process"/>
    <property type="evidence" value="ECO:0007669"/>
    <property type="project" value="InterPro"/>
</dbReference>
<dbReference type="Pfam" id="PF11807">
    <property type="entry name" value="UstYa"/>
    <property type="match status" value="1"/>
</dbReference>
<keyword evidence="2" id="KW-0472">Membrane</keyword>
<name>A0A6A6DHH5_9PEZI</name>
<evidence type="ECO:0000256" key="1">
    <source>
        <dbReference type="ARBA" id="ARBA00035112"/>
    </source>
</evidence>
<organism evidence="3 4">
    <name type="scientific">Zopfia rhizophila CBS 207.26</name>
    <dbReference type="NCBI Taxonomy" id="1314779"/>
    <lineage>
        <taxon>Eukaryota</taxon>
        <taxon>Fungi</taxon>
        <taxon>Dikarya</taxon>
        <taxon>Ascomycota</taxon>
        <taxon>Pezizomycotina</taxon>
        <taxon>Dothideomycetes</taxon>
        <taxon>Dothideomycetes incertae sedis</taxon>
        <taxon>Zopfiaceae</taxon>
        <taxon>Zopfia</taxon>
    </lineage>
</organism>
<protein>
    <recommendedName>
        <fullName evidence="5">Tat pathway signal sequence</fullName>
    </recommendedName>
</protein>
<accession>A0A6A6DHH5</accession>
<keyword evidence="4" id="KW-1185">Reference proteome</keyword>
<gene>
    <name evidence="3" type="ORF">K469DRAFT_674598</name>
</gene>
<reference evidence="3" key="1">
    <citation type="journal article" date="2020" name="Stud. Mycol.">
        <title>101 Dothideomycetes genomes: a test case for predicting lifestyles and emergence of pathogens.</title>
        <authorList>
            <person name="Haridas S."/>
            <person name="Albert R."/>
            <person name="Binder M."/>
            <person name="Bloem J."/>
            <person name="Labutti K."/>
            <person name="Salamov A."/>
            <person name="Andreopoulos B."/>
            <person name="Baker S."/>
            <person name="Barry K."/>
            <person name="Bills G."/>
            <person name="Bluhm B."/>
            <person name="Cannon C."/>
            <person name="Castanera R."/>
            <person name="Culley D."/>
            <person name="Daum C."/>
            <person name="Ezra D."/>
            <person name="Gonzalez J."/>
            <person name="Henrissat B."/>
            <person name="Kuo A."/>
            <person name="Liang C."/>
            <person name="Lipzen A."/>
            <person name="Lutzoni F."/>
            <person name="Magnuson J."/>
            <person name="Mondo S."/>
            <person name="Nolan M."/>
            <person name="Ohm R."/>
            <person name="Pangilinan J."/>
            <person name="Park H.-J."/>
            <person name="Ramirez L."/>
            <person name="Alfaro M."/>
            <person name="Sun H."/>
            <person name="Tritt A."/>
            <person name="Yoshinaga Y."/>
            <person name="Zwiers L.-H."/>
            <person name="Turgeon B."/>
            <person name="Goodwin S."/>
            <person name="Spatafora J."/>
            <person name="Crous P."/>
            <person name="Grigoriev I."/>
        </authorList>
    </citation>
    <scope>NUCLEOTIDE SEQUENCE</scope>
    <source>
        <strain evidence="3">CBS 207.26</strain>
    </source>
</reference>
<evidence type="ECO:0000256" key="2">
    <source>
        <dbReference type="SAM" id="Phobius"/>
    </source>
</evidence>
<dbReference type="Proteomes" id="UP000800200">
    <property type="component" value="Unassembled WGS sequence"/>
</dbReference>
<keyword evidence="2" id="KW-0812">Transmembrane</keyword>
<proteinExistence type="inferred from homology"/>
<dbReference type="OrthoDB" id="3687641at2759"/>
<evidence type="ECO:0000313" key="3">
    <source>
        <dbReference type="EMBL" id="KAF2178994.1"/>
    </source>
</evidence>
<dbReference type="PANTHER" id="PTHR33365">
    <property type="entry name" value="YALI0B05434P"/>
    <property type="match status" value="1"/>
</dbReference>
<sequence>MFGNLWRETEYNRVVQKGDSEVLLPSSSTTSLALQDVNNTRRSWSMDIALLVVLLSGGLTLLLALWVGLRWMGAHIVLDPDNFCISHISQYSPIVKEVEPNWHEVWYNGSFLHENSYRGPAGPETDAAWDALGINYRSVVIPASEAERTGLRPDQVKVSQYYGGGYPANVEGLHHLHCLDLLRRALWWNYEYYLELKEGAFTNSEYIVRHHVTHCLDIIRQQLMCKVDVGVLGQVWYQPDKDGNPLPFVDFNTKHKCRDYDTVRKWAEAHQLPPETEVEMDKFYEPPKPGDFISPEVP</sequence>
<keyword evidence="2" id="KW-1133">Transmembrane helix</keyword>
<feature type="transmembrane region" description="Helical" evidence="2">
    <location>
        <begin position="48"/>
        <end position="69"/>
    </location>
</feature>
<evidence type="ECO:0008006" key="5">
    <source>
        <dbReference type="Google" id="ProtNLM"/>
    </source>
</evidence>
<dbReference type="EMBL" id="ML994670">
    <property type="protein sequence ID" value="KAF2178994.1"/>
    <property type="molecule type" value="Genomic_DNA"/>
</dbReference>